<evidence type="ECO:0000259" key="5">
    <source>
        <dbReference type="PROSITE" id="PS50067"/>
    </source>
</evidence>
<dbReference type="PRINTS" id="PR00380">
    <property type="entry name" value="KINESINHEAVY"/>
</dbReference>
<organism evidence="6">
    <name type="scientific">Hexamita inflata</name>
    <dbReference type="NCBI Taxonomy" id="28002"/>
    <lineage>
        <taxon>Eukaryota</taxon>
        <taxon>Metamonada</taxon>
        <taxon>Diplomonadida</taxon>
        <taxon>Hexamitidae</taxon>
        <taxon>Hexamitinae</taxon>
        <taxon>Hexamita</taxon>
    </lineage>
</organism>
<dbReference type="SUPFAM" id="SSF52540">
    <property type="entry name" value="P-loop containing nucleoside triphosphate hydrolases"/>
    <property type="match status" value="1"/>
</dbReference>
<dbReference type="PANTHER" id="PTHR24115:SF799">
    <property type="entry name" value="KINESIN-LIKE PROTEIN"/>
    <property type="match status" value="1"/>
</dbReference>
<dbReference type="GO" id="GO:0008017">
    <property type="term" value="F:microtubule binding"/>
    <property type="evidence" value="ECO:0007669"/>
    <property type="project" value="InterPro"/>
</dbReference>
<dbReference type="InterPro" id="IPR019821">
    <property type="entry name" value="Kinesin_motor_CS"/>
</dbReference>
<dbReference type="GO" id="GO:0005874">
    <property type="term" value="C:microtubule"/>
    <property type="evidence" value="ECO:0007669"/>
    <property type="project" value="UniProtKB-KW"/>
</dbReference>
<dbReference type="InterPro" id="IPR036961">
    <property type="entry name" value="Kinesin_motor_dom_sf"/>
</dbReference>
<dbReference type="EMBL" id="CATOUU010000664">
    <property type="protein sequence ID" value="CAI9939326.1"/>
    <property type="molecule type" value="Genomic_DNA"/>
</dbReference>
<gene>
    <name evidence="7" type="ORF">HINF_LOCUS22514</name>
    <name evidence="6" type="ORF">HINF_LOCUS26971</name>
</gene>
<keyword evidence="8" id="KW-1185">Reference proteome</keyword>
<comment type="similarity">
    <text evidence="3 4">Belongs to the TRAFAC class myosin-kinesin ATPase superfamily. Kinesin family.</text>
</comment>
<dbReference type="Pfam" id="PF00225">
    <property type="entry name" value="Kinesin"/>
    <property type="match status" value="1"/>
</dbReference>
<sequence>MQQLPQAEPHQNPQDNLADINRSASVICRVRPLLPYETDQQLVFNSNPNSYLYQPVKNRFGDVTLQEQIFSFDHTFAHTDSNEIVYSSLEFERLINLFFNSGVVTCMSFGQTSSGKTYTTTYLVNRVLQDLFNLNSENKYSFQMQYFEIFGEKCTDLMTGTEIFIKEDNMRNIVIQNVQTIQLETFEQAYTCIKQGQQSRLQTATQRNNNSSRSHAVLKLMCTNNTCPIADIGEFYIIDLAGSEGSGDRTEHDRELIKQAAAINSSLMALKSCLQARMVASSREGELRYVHIPYRNSKLTLLLKECFELSSIKKSHTMIIAHVTPCEKDVKQSVNTLKYVSQMKIAVQNAKILTVNPENPVVWDLVKVNQFISEASNNRIKPETITGDGMSGLQLCKLPEPEFIQRAMTNPGVGEKAAKHIYLKLWNKVIDAKMVVRKELKKPVMTQKDRDQQEQEYLLELIKRSK</sequence>
<dbReference type="GO" id="GO:0005524">
    <property type="term" value="F:ATP binding"/>
    <property type="evidence" value="ECO:0007669"/>
    <property type="project" value="UniProtKB-UniRule"/>
</dbReference>
<evidence type="ECO:0000313" key="6">
    <source>
        <dbReference type="EMBL" id="CAI9939326.1"/>
    </source>
</evidence>
<evidence type="ECO:0000256" key="2">
    <source>
        <dbReference type="ARBA" id="ARBA00022840"/>
    </source>
</evidence>
<keyword evidence="1 3" id="KW-0547">Nucleotide-binding</keyword>
<dbReference type="AlphaFoldDB" id="A0AA86U4K1"/>
<dbReference type="PROSITE" id="PS00411">
    <property type="entry name" value="KINESIN_MOTOR_1"/>
    <property type="match status" value="1"/>
</dbReference>
<reference evidence="7 8" key="2">
    <citation type="submission" date="2024-07" db="EMBL/GenBank/DDBJ databases">
        <authorList>
            <person name="Akdeniz Z."/>
        </authorList>
    </citation>
    <scope>NUCLEOTIDE SEQUENCE [LARGE SCALE GENOMIC DNA]</scope>
</reference>
<reference evidence="6" key="1">
    <citation type="submission" date="2023-06" db="EMBL/GenBank/DDBJ databases">
        <authorList>
            <person name="Kurt Z."/>
        </authorList>
    </citation>
    <scope>NUCLEOTIDE SEQUENCE</scope>
</reference>
<name>A0AA86U4K1_9EUKA</name>
<dbReference type="PROSITE" id="PS50067">
    <property type="entry name" value="KINESIN_MOTOR_2"/>
    <property type="match status" value="1"/>
</dbReference>
<keyword evidence="4" id="KW-0493">Microtubule</keyword>
<dbReference type="InterPro" id="IPR001752">
    <property type="entry name" value="Kinesin_motor_dom"/>
</dbReference>
<dbReference type="GO" id="GO:0016887">
    <property type="term" value="F:ATP hydrolysis activity"/>
    <property type="evidence" value="ECO:0007669"/>
    <property type="project" value="TreeGrafter"/>
</dbReference>
<feature type="binding site" evidence="3">
    <location>
        <begin position="110"/>
        <end position="117"/>
    </location>
    <ligand>
        <name>ATP</name>
        <dbReference type="ChEBI" id="CHEBI:30616"/>
    </ligand>
</feature>
<dbReference type="GO" id="GO:0005871">
    <property type="term" value="C:kinesin complex"/>
    <property type="evidence" value="ECO:0007669"/>
    <property type="project" value="TreeGrafter"/>
</dbReference>
<accession>A0AA86U4K1</accession>
<evidence type="ECO:0000313" key="8">
    <source>
        <dbReference type="Proteomes" id="UP001642409"/>
    </source>
</evidence>
<evidence type="ECO:0000256" key="1">
    <source>
        <dbReference type="ARBA" id="ARBA00022741"/>
    </source>
</evidence>
<proteinExistence type="inferred from homology"/>
<dbReference type="InterPro" id="IPR027417">
    <property type="entry name" value="P-loop_NTPase"/>
</dbReference>
<dbReference type="PANTHER" id="PTHR24115">
    <property type="entry name" value="KINESIN-RELATED"/>
    <property type="match status" value="1"/>
</dbReference>
<evidence type="ECO:0000256" key="4">
    <source>
        <dbReference type="RuleBase" id="RU000394"/>
    </source>
</evidence>
<evidence type="ECO:0000313" key="7">
    <source>
        <dbReference type="EMBL" id="CAL6011136.1"/>
    </source>
</evidence>
<dbReference type="Gene3D" id="3.40.850.10">
    <property type="entry name" value="Kinesin motor domain"/>
    <property type="match status" value="1"/>
</dbReference>
<evidence type="ECO:0000256" key="3">
    <source>
        <dbReference type="PROSITE-ProRule" id="PRU00283"/>
    </source>
</evidence>
<comment type="caution">
    <text evidence="6">The sequence shown here is derived from an EMBL/GenBank/DDBJ whole genome shotgun (WGS) entry which is preliminary data.</text>
</comment>
<dbReference type="GO" id="GO:0003777">
    <property type="term" value="F:microtubule motor activity"/>
    <property type="evidence" value="ECO:0007669"/>
    <property type="project" value="InterPro"/>
</dbReference>
<dbReference type="InterPro" id="IPR027640">
    <property type="entry name" value="Kinesin-like_fam"/>
</dbReference>
<keyword evidence="2 3" id="KW-0067">ATP-binding</keyword>
<keyword evidence="3 4" id="KW-0505">Motor protein</keyword>
<dbReference type="EMBL" id="CAXDID020000063">
    <property type="protein sequence ID" value="CAL6011136.1"/>
    <property type="molecule type" value="Genomic_DNA"/>
</dbReference>
<dbReference type="GO" id="GO:0007018">
    <property type="term" value="P:microtubule-based movement"/>
    <property type="evidence" value="ECO:0007669"/>
    <property type="project" value="InterPro"/>
</dbReference>
<dbReference type="SMART" id="SM00129">
    <property type="entry name" value="KISc"/>
    <property type="match status" value="1"/>
</dbReference>
<protein>
    <recommendedName>
        <fullName evidence="4">Kinesin-like protein</fullName>
    </recommendedName>
</protein>
<feature type="domain" description="Kinesin motor" evidence="5">
    <location>
        <begin position="23"/>
        <end position="346"/>
    </location>
</feature>
<dbReference type="Proteomes" id="UP001642409">
    <property type="component" value="Unassembled WGS sequence"/>
</dbReference>